<dbReference type="RefSeq" id="WP_167217052.1">
    <property type="nucleotide sequence ID" value="NZ_CP050063.1"/>
</dbReference>
<reference evidence="1 2" key="1">
    <citation type="submission" date="2020-03" db="EMBL/GenBank/DDBJ databases">
        <authorList>
            <person name="Kim M.K."/>
        </authorList>
    </citation>
    <scope>NUCLEOTIDE SEQUENCE [LARGE SCALE GENOMIC DNA]</scope>
    <source>
        <strain evidence="1 2">BT328</strain>
    </source>
</reference>
<keyword evidence="2" id="KW-1185">Reference proteome</keyword>
<dbReference type="KEGG" id="spib:G8759_31300"/>
<proteinExistence type="predicted"/>
<evidence type="ECO:0000313" key="2">
    <source>
        <dbReference type="Proteomes" id="UP000501802"/>
    </source>
</evidence>
<gene>
    <name evidence="1" type="ORF">G8759_31300</name>
</gene>
<organism evidence="1 2">
    <name type="scientific">Spirosoma aureum</name>
    <dbReference type="NCBI Taxonomy" id="2692134"/>
    <lineage>
        <taxon>Bacteria</taxon>
        <taxon>Pseudomonadati</taxon>
        <taxon>Bacteroidota</taxon>
        <taxon>Cytophagia</taxon>
        <taxon>Cytophagales</taxon>
        <taxon>Cytophagaceae</taxon>
        <taxon>Spirosoma</taxon>
    </lineage>
</organism>
<sequence length="76" mass="8355">MAAELIQITLDEQDEPVLSFTHNPAASGIEQKLLGALIRKAKASGGLELHVALVYGESDEKPLWDYHIRAKRAESL</sequence>
<evidence type="ECO:0000313" key="1">
    <source>
        <dbReference type="EMBL" id="QIP16811.1"/>
    </source>
</evidence>
<protein>
    <submittedName>
        <fullName evidence="1">Uncharacterized protein</fullName>
    </submittedName>
</protein>
<accession>A0A6G9AWE8</accession>
<dbReference type="Proteomes" id="UP000501802">
    <property type="component" value="Chromosome"/>
</dbReference>
<dbReference type="EMBL" id="CP050063">
    <property type="protein sequence ID" value="QIP16811.1"/>
    <property type="molecule type" value="Genomic_DNA"/>
</dbReference>
<name>A0A6G9AWE8_9BACT</name>
<dbReference type="AlphaFoldDB" id="A0A6G9AWE8"/>